<gene>
    <name evidence="2" type="ORF">QBJ73_04720</name>
</gene>
<evidence type="ECO:0000313" key="3">
    <source>
        <dbReference type="Proteomes" id="UP001244586"/>
    </source>
</evidence>
<organism evidence="2 3">
    <name type="scientific">Acinetobacter johnsonii</name>
    <dbReference type="NCBI Taxonomy" id="40214"/>
    <lineage>
        <taxon>Bacteria</taxon>
        <taxon>Pseudomonadati</taxon>
        <taxon>Pseudomonadota</taxon>
        <taxon>Gammaproteobacteria</taxon>
        <taxon>Moraxellales</taxon>
        <taxon>Moraxellaceae</taxon>
        <taxon>Acinetobacter</taxon>
    </lineage>
</organism>
<accession>A0AAJ6IF65</accession>
<reference evidence="2 3" key="1">
    <citation type="submission" date="2023-04" db="EMBL/GenBank/DDBJ databases">
        <title>Acinetobacter johnsonii isolate AYTCM encoding NDM-1, OXA-58 and PER-1.</title>
        <authorList>
            <person name="Tian C."/>
            <person name="Wang S."/>
            <person name="Fan X."/>
            <person name="Xia D."/>
        </authorList>
    </citation>
    <scope>NUCLEOTIDE SEQUENCE [LARGE SCALE GENOMIC DNA]</scope>
    <source>
        <strain evidence="2 3">AYTCM</strain>
    </source>
</reference>
<dbReference type="SUPFAM" id="SSF53474">
    <property type="entry name" value="alpha/beta-Hydrolases"/>
    <property type="match status" value="1"/>
</dbReference>
<dbReference type="InterPro" id="IPR029058">
    <property type="entry name" value="AB_hydrolase_fold"/>
</dbReference>
<dbReference type="Proteomes" id="UP001244586">
    <property type="component" value="Chromosome"/>
</dbReference>
<proteinExistence type="predicted"/>
<dbReference type="EMBL" id="CP121776">
    <property type="protein sequence ID" value="WMG18896.1"/>
    <property type="molecule type" value="Genomic_DNA"/>
</dbReference>
<dbReference type="RefSeq" id="WP_308469563.1">
    <property type="nucleotide sequence ID" value="NZ_CP121776.1"/>
</dbReference>
<dbReference type="InterPro" id="IPR000073">
    <property type="entry name" value="AB_hydrolase_1"/>
</dbReference>
<keyword evidence="3" id="KW-1185">Reference proteome</keyword>
<sequence length="265" mass="29385">MNILEQSYQVPFASNMIHAKKWHTDVVDHALAPIILMHDSLGCVALWRDFPAQLAQATARVVYAYDRLGLGFGLSDPSTQPLAHSFVITEAEQTFKAVLDYFSIQNFIILGHSVGGGMSVAIAAAYPERCQGLISISAQYAVEALTLKGISEAKVGFQQAGQMERLEKYHPEKAQWVLDAWTETWLSPIFQDWNLARVIDGVCCPTLVIHGELDEYGSTAQPQQIFEGVSGQAELHILEGLHHMPHKEQPELVVALIAEFHQAYC</sequence>
<dbReference type="AlphaFoldDB" id="A0AAJ6IF65"/>
<evidence type="ECO:0000259" key="1">
    <source>
        <dbReference type="Pfam" id="PF00561"/>
    </source>
</evidence>
<dbReference type="PANTHER" id="PTHR43689">
    <property type="entry name" value="HYDROLASE"/>
    <property type="match status" value="1"/>
</dbReference>
<keyword evidence="2" id="KW-0378">Hydrolase</keyword>
<name>A0AAJ6IF65_ACIJO</name>
<dbReference type="Pfam" id="PF00561">
    <property type="entry name" value="Abhydrolase_1"/>
    <property type="match status" value="1"/>
</dbReference>
<dbReference type="Gene3D" id="3.40.50.1820">
    <property type="entry name" value="alpha/beta hydrolase"/>
    <property type="match status" value="1"/>
</dbReference>
<evidence type="ECO:0000313" key="2">
    <source>
        <dbReference type="EMBL" id="WMG18896.1"/>
    </source>
</evidence>
<dbReference type="GO" id="GO:0016787">
    <property type="term" value="F:hydrolase activity"/>
    <property type="evidence" value="ECO:0007669"/>
    <property type="project" value="UniProtKB-KW"/>
</dbReference>
<feature type="domain" description="AB hydrolase-1" evidence="1">
    <location>
        <begin position="33"/>
        <end position="139"/>
    </location>
</feature>
<protein>
    <submittedName>
        <fullName evidence="2">Alpha/beta hydrolase</fullName>
    </submittedName>
</protein>
<dbReference type="PANTHER" id="PTHR43689:SF8">
    <property type="entry name" value="ALPHA_BETA-HYDROLASES SUPERFAMILY PROTEIN"/>
    <property type="match status" value="1"/>
</dbReference>